<dbReference type="PANTHER" id="PTHR43102">
    <property type="entry name" value="SLR1143 PROTEIN"/>
    <property type="match status" value="1"/>
</dbReference>
<comment type="catalytic activity">
    <reaction evidence="1">
        <text>ATP + protein L-histidine = ADP + protein N-phospho-L-histidine.</text>
        <dbReference type="EC" id="2.7.13.3"/>
    </reaction>
</comment>
<dbReference type="Proteomes" id="UP001597512">
    <property type="component" value="Unassembled WGS sequence"/>
</dbReference>
<dbReference type="SUPFAM" id="SSF55874">
    <property type="entry name" value="ATPase domain of HSP90 chaperone/DNA topoisomerase II/histidine kinase"/>
    <property type="match status" value="1"/>
</dbReference>
<dbReference type="InterPro" id="IPR004358">
    <property type="entry name" value="Sig_transdc_His_kin-like_C"/>
</dbReference>
<evidence type="ECO:0000313" key="6">
    <source>
        <dbReference type="Proteomes" id="UP001597512"/>
    </source>
</evidence>
<evidence type="ECO:0000256" key="1">
    <source>
        <dbReference type="ARBA" id="ARBA00000085"/>
    </source>
</evidence>
<protein>
    <recommendedName>
        <fullName evidence="2">histidine kinase</fullName>
        <ecNumber evidence="2">2.7.13.3</ecNumber>
    </recommendedName>
</protein>
<dbReference type="CDD" id="cd00075">
    <property type="entry name" value="HATPase"/>
    <property type="match status" value="1"/>
</dbReference>
<keyword evidence="6" id="KW-1185">Reference proteome</keyword>
<dbReference type="CDD" id="cd00082">
    <property type="entry name" value="HisKA"/>
    <property type="match status" value="1"/>
</dbReference>
<dbReference type="PANTHER" id="PTHR43102:SF2">
    <property type="entry name" value="GAF DOMAIN-CONTAINING PROTEIN"/>
    <property type="match status" value="1"/>
</dbReference>
<dbReference type="InterPro" id="IPR003594">
    <property type="entry name" value="HATPase_dom"/>
</dbReference>
<keyword evidence="3" id="KW-0597">Phosphoprotein</keyword>
<dbReference type="InterPro" id="IPR036097">
    <property type="entry name" value="HisK_dim/P_sf"/>
</dbReference>
<evidence type="ECO:0000256" key="3">
    <source>
        <dbReference type="ARBA" id="ARBA00022553"/>
    </source>
</evidence>
<comment type="caution">
    <text evidence="5">The sequence shown here is derived from an EMBL/GenBank/DDBJ whole genome shotgun (WGS) entry which is preliminary data.</text>
</comment>
<organism evidence="5 6">
    <name type="scientific">Spirosoma flavum</name>
    <dbReference type="NCBI Taxonomy" id="2048557"/>
    <lineage>
        <taxon>Bacteria</taxon>
        <taxon>Pseudomonadati</taxon>
        <taxon>Bacteroidota</taxon>
        <taxon>Cytophagia</taxon>
        <taxon>Cytophagales</taxon>
        <taxon>Cytophagaceae</taxon>
        <taxon>Spirosoma</taxon>
    </lineage>
</organism>
<dbReference type="InterPro" id="IPR036890">
    <property type="entry name" value="HATPase_C_sf"/>
</dbReference>
<accession>A0ABW6AI91</accession>
<evidence type="ECO:0000313" key="5">
    <source>
        <dbReference type="EMBL" id="MFD2934348.1"/>
    </source>
</evidence>
<name>A0ABW6AI91_9BACT</name>
<dbReference type="InterPro" id="IPR003018">
    <property type="entry name" value="GAF"/>
</dbReference>
<dbReference type="Gene3D" id="3.30.450.40">
    <property type="match status" value="1"/>
</dbReference>
<dbReference type="Pfam" id="PF01590">
    <property type="entry name" value="GAF"/>
    <property type="match status" value="1"/>
</dbReference>
<dbReference type="EC" id="2.7.13.3" evidence="2"/>
<dbReference type="GO" id="GO:0016301">
    <property type="term" value="F:kinase activity"/>
    <property type="evidence" value="ECO:0007669"/>
    <property type="project" value="UniProtKB-KW"/>
</dbReference>
<sequence length="407" mass="45188">MNNSYPIPEDEFQRVVDLADFDLDYSVLQDKLKDLTTLAAKVTGTEISLINLIDSYTQWTITNHGLDLTSMPRENSVCQYTILEPDNFEVKDLQLDERFAKQLYVTDDPHLRYYFGIPLKSSKGNHIGALCVLDTKTKALDAEKIELLQIIAAEVVSRLYTIREIQYLKRQAFEVNESRKRVAHDIRGPLGGIITMAQLVTNSGASIKLNEILEFIQLIQMSSKSLLELADEILVNDDKWKHENEISYKTDVFHQVKLKDTLEKLYMPQALAKGVHFVVSTDASTELIPFSRNKVVQIAGNLISNAIKFTPGEGSVWVNTKLTIEGAHNILNLTVQDSGMGMTSEKVAAILNGQGRSSNGTAGESGYGFGLPLVKHLVDTLNGQLSVTSAPGHGTCFEVSLRQPKTS</sequence>
<dbReference type="RefSeq" id="WP_381500035.1">
    <property type="nucleotide sequence ID" value="NZ_JBHUOM010000002.1"/>
</dbReference>
<dbReference type="Pfam" id="PF02518">
    <property type="entry name" value="HATPase_c"/>
    <property type="match status" value="1"/>
</dbReference>
<dbReference type="SUPFAM" id="SSF55781">
    <property type="entry name" value="GAF domain-like"/>
    <property type="match status" value="1"/>
</dbReference>
<keyword evidence="5" id="KW-0418">Kinase</keyword>
<dbReference type="EMBL" id="JBHUOM010000002">
    <property type="protein sequence ID" value="MFD2934348.1"/>
    <property type="molecule type" value="Genomic_DNA"/>
</dbReference>
<dbReference type="SMART" id="SM00387">
    <property type="entry name" value="HATPase_c"/>
    <property type="match status" value="1"/>
</dbReference>
<gene>
    <name evidence="5" type="ORF">ACFS25_11190</name>
</gene>
<feature type="domain" description="Histidine kinase" evidence="4">
    <location>
        <begin position="181"/>
        <end position="405"/>
    </location>
</feature>
<dbReference type="SUPFAM" id="SSF47384">
    <property type="entry name" value="Homodimeric domain of signal transducing histidine kinase"/>
    <property type="match status" value="1"/>
</dbReference>
<dbReference type="Gene3D" id="3.30.565.10">
    <property type="entry name" value="Histidine kinase-like ATPase, C-terminal domain"/>
    <property type="match status" value="1"/>
</dbReference>
<dbReference type="InterPro" id="IPR003661">
    <property type="entry name" value="HisK_dim/P_dom"/>
</dbReference>
<dbReference type="PRINTS" id="PR00344">
    <property type="entry name" value="BCTRLSENSOR"/>
</dbReference>
<proteinExistence type="predicted"/>
<evidence type="ECO:0000259" key="4">
    <source>
        <dbReference type="PROSITE" id="PS50109"/>
    </source>
</evidence>
<keyword evidence="5" id="KW-0808">Transferase</keyword>
<evidence type="ECO:0000256" key="2">
    <source>
        <dbReference type="ARBA" id="ARBA00012438"/>
    </source>
</evidence>
<dbReference type="PROSITE" id="PS50109">
    <property type="entry name" value="HIS_KIN"/>
    <property type="match status" value="1"/>
</dbReference>
<reference evidence="6" key="1">
    <citation type="journal article" date="2019" name="Int. J. Syst. Evol. Microbiol.">
        <title>The Global Catalogue of Microorganisms (GCM) 10K type strain sequencing project: providing services to taxonomists for standard genome sequencing and annotation.</title>
        <authorList>
            <consortium name="The Broad Institute Genomics Platform"/>
            <consortium name="The Broad Institute Genome Sequencing Center for Infectious Disease"/>
            <person name="Wu L."/>
            <person name="Ma J."/>
        </authorList>
    </citation>
    <scope>NUCLEOTIDE SEQUENCE [LARGE SCALE GENOMIC DNA]</scope>
    <source>
        <strain evidence="6">KCTC 52490</strain>
    </source>
</reference>
<dbReference type="Gene3D" id="1.10.287.130">
    <property type="match status" value="1"/>
</dbReference>
<dbReference type="InterPro" id="IPR005467">
    <property type="entry name" value="His_kinase_dom"/>
</dbReference>
<dbReference type="InterPro" id="IPR029016">
    <property type="entry name" value="GAF-like_dom_sf"/>
</dbReference>